<evidence type="ECO:0000256" key="1">
    <source>
        <dbReference type="SAM" id="MobiDB-lite"/>
    </source>
</evidence>
<feature type="domain" description="Putative component of 'biosynthetic module'" evidence="2">
    <location>
        <begin position="594"/>
        <end position="818"/>
    </location>
</feature>
<protein>
    <submittedName>
        <fullName evidence="3">YceG family protein</fullName>
    </submittedName>
</protein>
<dbReference type="InterPro" id="IPR025647">
    <property type="entry name" value="YceG_bac"/>
</dbReference>
<dbReference type="RefSeq" id="WP_338537191.1">
    <property type="nucleotide sequence ID" value="NZ_AP028654.1"/>
</dbReference>
<feature type="domain" description="Putative component of 'biosynthetic module'" evidence="2">
    <location>
        <begin position="28"/>
        <end position="247"/>
    </location>
</feature>
<evidence type="ECO:0000259" key="2">
    <source>
        <dbReference type="Pfam" id="PF14266"/>
    </source>
</evidence>
<evidence type="ECO:0000313" key="3">
    <source>
        <dbReference type="EMBL" id="BEP28891.1"/>
    </source>
</evidence>
<gene>
    <name evidence="3" type="ORF">HLPR_12220</name>
</gene>
<accession>A0AAU9E2Q8</accession>
<sequence>MINTTKYIKINTIQNKSFFSESLLPILSREGSSNSKTITLSTFFTRRIGCTLNENQILNNYLISLEKKNILFNVIDKKLNFDATYPFIGDIKNSFNDLNENLSNLNEIIIKTTTKLIDKNIFKDSLINSTITEALNQSIVLFKSSENNCNKSKILNLYIKLFYWINVKFHTIINFNTNFKNINFINSKLIYIGEISKHETFLIFALSRIGVDILYINSVNDNLIEKNSYLRNFTNLITLTKCSENFKYNLKISKQSPITKKQNPINNYNQSNSNTQRTKNRIHSTTNINSRSASSTINTIKPKEFSSNITIKKKEFKGDLKDIYTKLNERIGYIGLPNAVIPTFFIRYIGVSNNLDQFKNSLYNLNKKLENYNYIKIEDSIKIGNPTELLTKTKQIWSRTDYKKEDIHLLICKLNAVDTLSYIPGKDHKNQIYKALEITLIMLFENTESIQSSKIKNIIIKQLAWLKDVYNKLFVNFDYKSTSISKILYYGDIKMHEGLFLTFMYYIGVDIIYINTMKDEIFENLDPNLNFSSLYVNETLSDYFAFPKEEVLVRRETTAYKASEEIGKIIHNEEDGVYKPWQFESYNIKPITLMTTFDEFGILWKEESRFRDSFKVQNNTVYIPNLFTKISGTNENESDYYKYISSLTSVPLVKLYNELPIINNVMNKQEIYRLTNVFSKDNLINSEELKKHPLYKYSYLSENTQNKIIIKTNELLDSSVLTEKVDINLRLKVLSTVLSLDKDILELIQNFDYPMRVPKVIVYDSKETTFSREDSIVISFLYLNGFDICILTPTGYNNFEMFIDSKFYDIFKLETKKFNLTLPDLNKYSSKKSKKFWSSLFG</sequence>
<proteinExistence type="predicted"/>
<feature type="compositionally biased region" description="Low complexity" evidence="1">
    <location>
        <begin position="262"/>
        <end position="274"/>
    </location>
</feature>
<dbReference type="KEGG" id="hprf:HLPR_12220"/>
<evidence type="ECO:0000313" key="4">
    <source>
        <dbReference type="Proteomes" id="UP001321786"/>
    </source>
</evidence>
<reference evidence="3 4" key="1">
    <citation type="submission" date="2023-08" db="EMBL/GenBank/DDBJ databases">
        <title>Helicovermis profunda gen. nov., sp. nov., a novel mesophilic, fermentative bacterium within the Bacillota from a deep-sea hydrothermal vent chimney.</title>
        <authorList>
            <person name="Miyazaki U."/>
            <person name="Mizutani D."/>
            <person name="Hashimoto Y."/>
            <person name="Tame A."/>
            <person name="Sawayama S."/>
            <person name="Miyazaki J."/>
            <person name="Takai K."/>
            <person name="Nakagawa S."/>
        </authorList>
    </citation>
    <scope>NUCLEOTIDE SEQUENCE [LARGE SCALE GENOMIC DNA]</scope>
    <source>
        <strain evidence="3 4">S502</strain>
    </source>
</reference>
<dbReference type="Pfam" id="PF14266">
    <property type="entry name" value="YceG_bac"/>
    <property type="match status" value="3"/>
</dbReference>
<dbReference type="EMBL" id="AP028654">
    <property type="protein sequence ID" value="BEP28891.1"/>
    <property type="molecule type" value="Genomic_DNA"/>
</dbReference>
<feature type="domain" description="Putative component of 'biosynthetic module'" evidence="2">
    <location>
        <begin position="319"/>
        <end position="571"/>
    </location>
</feature>
<dbReference type="AlphaFoldDB" id="A0AAU9E2Q8"/>
<name>A0AAU9E2Q8_9FIRM</name>
<feature type="region of interest" description="Disordered" evidence="1">
    <location>
        <begin position="261"/>
        <end position="281"/>
    </location>
</feature>
<keyword evidence="4" id="KW-1185">Reference proteome</keyword>
<organism evidence="3 4">
    <name type="scientific">Helicovermis profundi</name>
    <dbReference type="NCBI Taxonomy" id="3065157"/>
    <lineage>
        <taxon>Bacteria</taxon>
        <taxon>Bacillati</taxon>
        <taxon>Bacillota</taxon>
        <taxon>Clostridia</taxon>
        <taxon>Helicovermis</taxon>
    </lineage>
</organism>
<dbReference type="Proteomes" id="UP001321786">
    <property type="component" value="Chromosome"/>
</dbReference>